<organism evidence="10">
    <name type="scientific">Veillonella atypica</name>
    <dbReference type="NCBI Taxonomy" id="39777"/>
    <lineage>
        <taxon>Bacteria</taxon>
        <taxon>Bacillati</taxon>
        <taxon>Bacillota</taxon>
        <taxon>Negativicutes</taxon>
        <taxon>Veillonellales</taxon>
        <taxon>Veillonellaceae</taxon>
        <taxon>Veillonella</taxon>
    </lineage>
</organism>
<feature type="transmembrane region" description="Helical" evidence="9">
    <location>
        <begin position="282"/>
        <end position="301"/>
    </location>
</feature>
<dbReference type="Proteomes" id="UP000070226">
    <property type="component" value="Unassembled WGS sequence"/>
</dbReference>
<feature type="transmembrane region" description="Helical" evidence="9">
    <location>
        <begin position="177"/>
        <end position="198"/>
    </location>
</feature>
<feature type="transmembrane region" description="Helical" evidence="9">
    <location>
        <begin position="313"/>
        <end position="331"/>
    </location>
</feature>
<accession>A0A133S770</accession>
<dbReference type="NCBIfam" id="NF006927">
    <property type="entry name" value="PRK09412.1"/>
    <property type="match status" value="1"/>
</dbReference>
<evidence type="ECO:0000256" key="9">
    <source>
        <dbReference type="SAM" id="Phobius"/>
    </source>
</evidence>
<dbReference type="PIRSF" id="PIRSF004539">
    <property type="entry name" value="C4-dicrbxl_trns"/>
    <property type="match status" value="1"/>
</dbReference>
<evidence type="ECO:0000256" key="2">
    <source>
        <dbReference type="ARBA" id="ARBA00006413"/>
    </source>
</evidence>
<protein>
    <submittedName>
        <fullName evidence="10">Anaerobic C4-dicarboxylate transporter DcuB</fullName>
    </submittedName>
</protein>
<sequence>MILKGLIGIMIILLGFIVLLACLIVGVRFGGLGLAAISGLGLAFYVFVIGLVPGKPPIDVMLTIMAVVTCSGFLQASKGLDVMLVYAEKLLRKNPKRITILAPITTWFLTVLCGTGHVVYTMFPIIYDIAIKEGIRPERPMAVSSIASQMGVCASPASVAVVSVVAMLGAANFPASVVTILAITIPATFCGVIVAGIWSMRRGKDLANDPIFQERIKNPEQREYVYAENKDASVKAELPRTAYMATVIFLLGILVIALFGSFPEQLLPLVPNAKGLWKPLSMTPTIQISMLVIAAIILLACKVKVSDVTSGSVFKSGMIAVISVYGVAWMAETYFGAYIPQFKTTLSGIVVAHPWTYAFVLFLISKLVNSQAAALAIVVPMGLSVGVDPIIILSFVPACYAYFILPTYPSDLACIGFDRSGTTRIGKFVINHSFILPGCIGVFTSCVVGYFIAHAMF</sequence>
<keyword evidence="8 9" id="KW-0472">Membrane</keyword>
<feature type="transmembrane region" description="Helical" evidence="9">
    <location>
        <begin position="32"/>
        <end position="52"/>
    </location>
</feature>
<evidence type="ECO:0000256" key="3">
    <source>
        <dbReference type="ARBA" id="ARBA00022448"/>
    </source>
</evidence>
<dbReference type="InterPro" id="IPR004668">
    <property type="entry name" value="Anaer_Dcu_memb_transpt"/>
</dbReference>
<reference evidence="10 11" key="1">
    <citation type="submission" date="2016-01" db="EMBL/GenBank/DDBJ databases">
        <authorList>
            <person name="Oliw E.H."/>
        </authorList>
    </citation>
    <scope>NUCLEOTIDE SEQUENCE [LARGE SCALE GENOMIC DNA]</scope>
    <source>
        <strain evidence="10 11">CMW7756B</strain>
    </source>
</reference>
<dbReference type="PROSITE" id="PS51257">
    <property type="entry name" value="PROKAR_LIPOPROTEIN"/>
    <property type="match status" value="1"/>
</dbReference>
<comment type="subcellular location">
    <subcellularLocation>
        <location evidence="1">Cell inner membrane</location>
        <topology evidence="1">Multi-pass membrane protein</topology>
    </subcellularLocation>
</comment>
<evidence type="ECO:0000256" key="7">
    <source>
        <dbReference type="ARBA" id="ARBA00022989"/>
    </source>
</evidence>
<evidence type="ECO:0000313" key="10">
    <source>
        <dbReference type="EMBL" id="KXA65550.1"/>
    </source>
</evidence>
<feature type="transmembrane region" description="Helical" evidence="9">
    <location>
        <begin position="372"/>
        <end position="403"/>
    </location>
</feature>
<dbReference type="GO" id="GO:0005886">
    <property type="term" value="C:plasma membrane"/>
    <property type="evidence" value="ECO:0007669"/>
    <property type="project" value="UniProtKB-SubCell"/>
</dbReference>
<keyword evidence="3" id="KW-0813">Transport</keyword>
<gene>
    <name evidence="10" type="ORF">HMPREF3233_00162</name>
</gene>
<feature type="transmembrane region" description="Helical" evidence="9">
    <location>
        <begin position="346"/>
        <end position="365"/>
    </location>
</feature>
<feature type="transmembrane region" description="Helical" evidence="9">
    <location>
        <begin position="107"/>
        <end position="130"/>
    </location>
</feature>
<feature type="transmembrane region" description="Helical" evidence="9">
    <location>
        <begin position="242"/>
        <end position="262"/>
    </location>
</feature>
<evidence type="ECO:0000256" key="1">
    <source>
        <dbReference type="ARBA" id="ARBA00004429"/>
    </source>
</evidence>
<dbReference type="PANTHER" id="PTHR36106">
    <property type="entry name" value="ANAEROBIC C4-DICARBOXYLATE TRANSPORTER DCUB"/>
    <property type="match status" value="1"/>
</dbReference>
<comment type="similarity">
    <text evidence="2">Belongs to the DcuA/DcuB transporter (TC 2.A.13.1) family.</text>
</comment>
<dbReference type="PANTHER" id="PTHR36106:SF3">
    <property type="entry name" value="ANAEROBIC C4-DICARBOXYLATE TRANSPORTER DCUB"/>
    <property type="match status" value="1"/>
</dbReference>
<feature type="transmembrane region" description="Helical" evidence="9">
    <location>
        <begin position="64"/>
        <end position="87"/>
    </location>
</feature>
<feature type="transmembrane region" description="Helical" evidence="9">
    <location>
        <begin position="434"/>
        <end position="453"/>
    </location>
</feature>
<dbReference type="Pfam" id="PF03605">
    <property type="entry name" value="DcuA_DcuB"/>
    <property type="match status" value="1"/>
</dbReference>
<evidence type="ECO:0000256" key="4">
    <source>
        <dbReference type="ARBA" id="ARBA00022475"/>
    </source>
</evidence>
<evidence type="ECO:0000313" key="11">
    <source>
        <dbReference type="Proteomes" id="UP000070226"/>
    </source>
</evidence>
<dbReference type="NCBIfam" id="NF009136">
    <property type="entry name" value="PRK12489.1"/>
    <property type="match status" value="1"/>
</dbReference>
<keyword evidence="7 9" id="KW-1133">Transmembrane helix</keyword>
<keyword evidence="4" id="KW-1003">Cell membrane</keyword>
<dbReference type="GO" id="GO:0015556">
    <property type="term" value="F:C4-dicarboxylate transmembrane transporter activity"/>
    <property type="evidence" value="ECO:0007669"/>
    <property type="project" value="InterPro"/>
</dbReference>
<comment type="caution">
    <text evidence="10">The sequence shown here is derived from an EMBL/GenBank/DDBJ whole genome shotgun (WGS) entry which is preliminary data.</text>
</comment>
<dbReference type="EMBL" id="LRQT01000003">
    <property type="protein sequence ID" value="KXA65550.1"/>
    <property type="molecule type" value="Genomic_DNA"/>
</dbReference>
<dbReference type="PATRIC" id="fig|39777.7.peg.155"/>
<dbReference type="AlphaFoldDB" id="A0A133S770"/>
<evidence type="ECO:0000256" key="8">
    <source>
        <dbReference type="ARBA" id="ARBA00023136"/>
    </source>
</evidence>
<evidence type="ECO:0000256" key="5">
    <source>
        <dbReference type="ARBA" id="ARBA00022519"/>
    </source>
</evidence>
<keyword evidence="5" id="KW-0997">Cell inner membrane</keyword>
<keyword evidence="6 9" id="KW-0812">Transmembrane</keyword>
<proteinExistence type="inferred from homology"/>
<evidence type="ECO:0000256" key="6">
    <source>
        <dbReference type="ARBA" id="ARBA00022692"/>
    </source>
</evidence>
<dbReference type="NCBIfam" id="TIGR00770">
    <property type="entry name" value="Dcu"/>
    <property type="match status" value="1"/>
</dbReference>
<feature type="transmembrane region" description="Helical" evidence="9">
    <location>
        <begin position="7"/>
        <end position="26"/>
    </location>
</feature>
<name>A0A133S770_9FIRM</name>